<reference evidence="8 9" key="1">
    <citation type="submission" date="2024-07" db="EMBL/GenBank/DDBJ databases">
        <title>Draft sequence of the Neodothiora populina.</title>
        <authorList>
            <person name="Drown D.D."/>
            <person name="Schuette U.S."/>
            <person name="Buechlein A.B."/>
            <person name="Rusch D.R."/>
            <person name="Winton L.W."/>
            <person name="Adams G.A."/>
        </authorList>
    </citation>
    <scope>NUCLEOTIDE SEQUENCE [LARGE SCALE GENOMIC DNA]</scope>
    <source>
        <strain evidence="8 9">CPC 39397</strain>
    </source>
</reference>
<evidence type="ECO:0000259" key="6">
    <source>
        <dbReference type="Pfam" id="PF07731"/>
    </source>
</evidence>
<dbReference type="GeneID" id="95974253"/>
<evidence type="ECO:0000313" key="8">
    <source>
        <dbReference type="EMBL" id="KAL1304120.1"/>
    </source>
</evidence>
<dbReference type="SUPFAM" id="SSF49503">
    <property type="entry name" value="Cupredoxins"/>
    <property type="match status" value="3"/>
</dbReference>
<dbReference type="InterPro" id="IPR011707">
    <property type="entry name" value="Cu-oxidase-like_N"/>
</dbReference>
<dbReference type="EMBL" id="JBFMKM010000009">
    <property type="protein sequence ID" value="KAL1304120.1"/>
    <property type="molecule type" value="Genomic_DNA"/>
</dbReference>
<name>A0ABR3PEG6_9PEZI</name>
<evidence type="ECO:0000256" key="2">
    <source>
        <dbReference type="ARBA" id="ARBA00023008"/>
    </source>
</evidence>
<keyword evidence="2" id="KW-0186">Copper</keyword>
<comment type="similarity">
    <text evidence="1">Belongs to the multicopper oxidase family.</text>
</comment>
<dbReference type="Pfam" id="PF07731">
    <property type="entry name" value="Cu-oxidase_2"/>
    <property type="match status" value="1"/>
</dbReference>
<gene>
    <name evidence="8" type="ORF">AAFC00_000550</name>
</gene>
<feature type="domain" description="Plastocyanin-like" evidence="5">
    <location>
        <begin position="199"/>
        <end position="313"/>
    </location>
</feature>
<evidence type="ECO:0000313" key="9">
    <source>
        <dbReference type="Proteomes" id="UP001562354"/>
    </source>
</evidence>
<evidence type="ECO:0000256" key="4">
    <source>
        <dbReference type="SAM" id="SignalP"/>
    </source>
</evidence>
<comment type="caution">
    <text evidence="8">The sequence shown here is derived from an EMBL/GenBank/DDBJ whole genome shotgun (WGS) entry which is preliminary data.</text>
</comment>
<protein>
    <recommendedName>
        <fullName evidence="10">Cupredoxin</fullName>
    </recommendedName>
</protein>
<dbReference type="InterPro" id="IPR008972">
    <property type="entry name" value="Cupredoxin"/>
</dbReference>
<feature type="domain" description="Plastocyanin-like" evidence="7">
    <location>
        <begin position="64"/>
        <end position="172"/>
    </location>
</feature>
<dbReference type="PANTHER" id="PTHR48267:SF1">
    <property type="entry name" value="BILIRUBIN OXIDASE"/>
    <property type="match status" value="1"/>
</dbReference>
<feature type="domain" description="Plastocyanin-like" evidence="6">
    <location>
        <begin position="365"/>
        <end position="482"/>
    </location>
</feature>
<evidence type="ECO:0000259" key="5">
    <source>
        <dbReference type="Pfam" id="PF00394"/>
    </source>
</evidence>
<dbReference type="Pfam" id="PF07732">
    <property type="entry name" value="Cu-oxidase_3"/>
    <property type="match status" value="1"/>
</dbReference>
<dbReference type="RefSeq" id="XP_069200395.1">
    <property type="nucleotide sequence ID" value="XM_069345403.1"/>
</dbReference>
<evidence type="ECO:0000256" key="1">
    <source>
        <dbReference type="ARBA" id="ARBA00010609"/>
    </source>
</evidence>
<dbReference type="PANTHER" id="PTHR48267">
    <property type="entry name" value="CUPREDOXIN SUPERFAMILY PROTEIN"/>
    <property type="match status" value="1"/>
</dbReference>
<feature type="signal peptide" evidence="4">
    <location>
        <begin position="1"/>
        <end position="17"/>
    </location>
</feature>
<feature type="region of interest" description="Disordered" evidence="3">
    <location>
        <begin position="581"/>
        <end position="615"/>
    </location>
</feature>
<sequence length="615" mass="67689">MSRWFTSMAALTTLVCAGSPSLPIFQTALPIAPIATPYTSANVDGQQIDYYQLTIEPFQKQLFDGLAATDFVGYDGFAPGPTFYVQRGVQTVLRFNNNQYQDSVVHLHGSPIAHSPWDGWTEDPIKPGQIKDYYYPNTESARSLWYHDHAEGLTSGNCFKGLTASYIIYDPAEDALGLPTSKYDVILHISDTMYDSNGQFVNVNDDQESLYGDVIAVNHQPWPYMLVEPRKYRLRLYNTAVSRPFDLHVEQDNGDWLNMQIIASDAGLFGAPVESPDVVIAMGERYEVVVDFSQFAGQNLTLKNTYSTAEMPSYANTNLVMEFVVGGDVADWSSNEVPSSLAPSIAWPQSSKTEPDRTFRFGYGGDNHWTINGISFTDANNRVIANPQQGTVELWELQHATGGRDFHPVHIHLVDFQIVSRTGGSRGVMPYESAGLKDIVLLEPGETVRILAYYGVWSGLYMFHCHNLIHEDHMMMAALNVTRLPELGYDNVQGLADPTDSRFIAQDWSADVYSDASIQSTLTYLGGLGAYNEGYEMSTALSAYYATNTAGAVVASATTQASEAMVTSESTNDAARSHVEWNNHAPAPSSGSAWGSGQNGGHNEQGNGKGRPWQT</sequence>
<evidence type="ECO:0000256" key="3">
    <source>
        <dbReference type="SAM" id="MobiDB-lite"/>
    </source>
</evidence>
<feature type="compositionally biased region" description="Low complexity" evidence="3">
    <location>
        <begin position="585"/>
        <end position="606"/>
    </location>
</feature>
<keyword evidence="4" id="KW-0732">Signal</keyword>
<evidence type="ECO:0008006" key="10">
    <source>
        <dbReference type="Google" id="ProtNLM"/>
    </source>
</evidence>
<accession>A0ABR3PEG6</accession>
<dbReference type="CDD" id="cd13889">
    <property type="entry name" value="CuRO_3_BOD"/>
    <property type="match status" value="1"/>
</dbReference>
<evidence type="ECO:0000259" key="7">
    <source>
        <dbReference type="Pfam" id="PF07732"/>
    </source>
</evidence>
<keyword evidence="9" id="KW-1185">Reference proteome</keyword>
<dbReference type="Gene3D" id="2.60.40.420">
    <property type="entry name" value="Cupredoxins - blue copper proteins"/>
    <property type="match status" value="3"/>
</dbReference>
<dbReference type="Pfam" id="PF00394">
    <property type="entry name" value="Cu-oxidase"/>
    <property type="match status" value="1"/>
</dbReference>
<dbReference type="InterPro" id="IPR011706">
    <property type="entry name" value="Cu-oxidase_C"/>
</dbReference>
<dbReference type="InterPro" id="IPR001117">
    <property type="entry name" value="Cu-oxidase_2nd"/>
</dbReference>
<dbReference type="InterPro" id="IPR045087">
    <property type="entry name" value="Cu-oxidase_fam"/>
</dbReference>
<dbReference type="Proteomes" id="UP001562354">
    <property type="component" value="Unassembled WGS sequence"/>
</dbReference>
<organism evidence="8 9">
    <name type="scientific">Neodothiora populina</name>
    <dbReference type="NCBI Taxonomy" id="2781224"/>
    <lineage>
        <taxon>Eukaryota</taxon>
        <taxon>Fungi</taxon>
        <taxon>Dikarya</taxon>
        <taxon>Ascomycota</taxon>
        <taxon>Pezizomycotina</taxon>
        <taxon>Dothideomycetes</taxon>
        <taxon>Dothideomycetidae</taxon>
        <taxon>Dothideales</taxon>
        <taxon>Dothioraceae</taxon>
        <taxon>Neodothiora</taxon>
    </lineage>
</organism>
<feature type="chain" id="PRO_5047286454" description="Cupredoxin" evidence="4">
    <location>
        <begin position="18"/>
        <end position="615"/>
    </location>
</feature>
<proteinExistence type="inferred from homology"/>